<keyword evidence="5 9" id="KW-0479">Metal-binding</keyword>
<dbReference type="EMBL" id="JAAWWK010000007">
    <property type="protein sequence ID" value="NKI19264.1"/>
    <property type="molecule type" value="Genomic_DNA"/>
</dbReference>
<evidence type="ECO:0000256" key="4">
    <source>
        <dbReference type="ARBA" id="ARBA00011233"/>
    </source>
</evidence>
<comment type="catalytic activity">
    <reaction evidence="1 9">
        <text>4-hydroxy-4-methyl-2-oxoglutarate = 2 pyruvate</text>
        <dbReference type="Rhea" id="RHEA:22748"/>
        <dbReference type="ChEBI" id="CHEBI:15361"/>
        <dbReference type="ChEBI" id="CHEBI:58276"/>
        <dbReference type="EC" id="4.1.3.17"/>
    </reaction>
</comment>
<name>A0ABX1GJ53_9GAMM</name>
<comment type="caution">
    <text evidence="10">The sequence shown here is derived from an EMBL/GenBank/DDBJ whole genome shotgun (WGS) entry which is preliminary data.</text>
</comment>
<dbReference type="PANTHER" id="PTHR33254:SF4">
    <property type="entry name" value="4-HYDROXY-4-METHYL-2-OXOGLUTARATE ALDOLASE 3-RELATED"/>
    <property type="match status" value="1"/>
</dbReference>
<protein>
    <recommendedName>
        <fullName evidence="9">4-hydroxy-4-methyl-2-oxoglutarate aldolase</fullName>
        <shortName evidence="9">HMG aldolase</shortName>
        <ecNumber evidence="9">4.1.1.112</ecNumber>
        <ecNumber evidence="9">4.1.3.17</ecNumber>
    </recommendedName>
    <alternativeName>
        <fullName evidence="9">Oxaloacetate decarboxylase</fullName>
    </alternativeName>
</protein>
<evidence type="ECO:0000256" key="7">
    <source>
        <dbReference type="ARBA" id="ARBA00025046"/>
    </source>
</evidence>
<comment type="catalytic activity">
    <reaction evidence="8 9">
        <text>oxaloacetate + H(+) = pyruvate + CO2</text>
        <dbReference type="Rhea" id="RHEA:15641"/>
        <dbReference type="ChEBI" id="CHEBI:15361"/>
        <dbReference type="ChEBI" id="CHEBI:15378"/>
        <dbReference type="ChEBI" id="CHEBI:16452"/>
        <dbReference type="ChEBI" id="CHEBI:16526"/>
        <dbReference type="EC" id="4.1.1.112"/>
    </reaction>
</comment>
<comment type="subunit">
    <text evidence="4 9">Homotrimer.</text>
</comment>
<dbReference type="EC" id="4.1.3.17" evidence="9"/>
<dbReference type="InterPro" id="IPR005493">
    <property type="entry name" value="RraA/RraA-like"/>
</dbReference>
<organism evidence="10 11">
    <name type="scientific">Spongiibacter thalassae</name>
    <dbReference type="NCBI Taxonomy" id="2721624"/>
    <lineage>
        <taxon>Bacteria</taxon>
        <taxon>Pseudomonadati</taxon>
        <taxon>Pseudomonadota</taxon>
        <taxon>Gammaproteobacteria</taxon>
        <taxon>Cellvibrionales</taxon>
        <taxon>Spongiibacteraceae</taxon>
        <taxon>Spongiibacter</taxon>
    </lineage>
</organism>
<evidence type="ECO:0000313" key="11">
    <source>
        <dbReference type="Proteomes" id="UP000765845"/>
    </source>
</evidence>
<dbReference type="Gene3D" id="3.50.30.40">
    <property type="entry name" value="Ribonuclease E inhibitor RraA/RraA-like"/>
    <property type="match status" value="1"/>
</dbReference>
<proteinExistence type="inferred from homology"/>
<evidence type="ECO:0000256" key="2">
    <source>
        <dbReference type="ARBA" id="ARBA00001968"/>
    </source>
</evidence>
<keyword evidence="11" id="KW-1185">Reference proteome</keyword>
<accession>A0ABX1GJ53</accession>
<dbReference type="Pfam" id="PF03737">
    <property type="entry name" value="RraA-like"/>
    <property type="match status" value="1"/>
</dbReference>
<dbReference type="NCBIfam" id="TIGR01935">
    <property type="entry name" value="NOT-MenG"/>
    <property type="match status" value="1"/>
</dbReference>
<evidence type="ECO:0000256" key="5">
    <source>
        <dbReference type="ARBA" id="ARBA00022723"/>
    </source>
</evidence>
<comment type="similarity">
    <text evidence="3 9">Belongs to the class II aldolase/RraA-like family.</text>
</comment>
<dbReference type="InterPro" id="IPR010203">
    <property type="entry name" value="RraA"/>
</dbReference>
<dbReference type="EC" id="4.1.1.112" evidence="9"/>
<gene>
    <name evidence="10" type="primary">rraA</name>
    <name evidence="10" type="ORF">HCU74_17795</name>
</gene>
<dbReference type="SUPFAM" id="SSF89562">
    <property type="entry name" value="RraA-like"/>
    <property type="match status" value="1"/>
</dbReference>
<comment type="cofactor">
    <cofactor evidence="2 9">
        <name>a divalent metal cation</name>
        <dbReference type="ChEBI" id="CHEBI:60240"/>
    </cofactor>
</comment>
<evidence type="ECO:0000256" key="1">
    <source>
        <dbReference type="ARBA" id="ARBA00001342"/>
    </source>
</evidence>
<sequence>MNISTPDLCDEHGDAVQVIELQFKHYGANHHFGGEIVTIKCFEDNSLVAEQVKTAGNGRVLVVDGGGSPRRSLLGDNLAAAAVKNGWAGIVIYGYLRDVEEIAPMPLGVMALGSVPRKTEKRNEGQLNVSLHFGQCTITPGQYLYADETGVIIAEDKLVD</sequence>
<keyword evidence="6 9" id="KW-0456">Lyase</keyword>
<dbReference type="NCBIfam" id="NF009134">
    <property type="entry name" value="PRK12487.1"/>
    <property type="match status" value="1"/>
</dbReference>
<dbReference type="Proteomes" id="UP000765845">
    <property type="component" value="Unassembled WGS sequence"/>
</dbReference>
<comment type="function">
    <text evidence="7 9">Catalyzes the aldol cleavage of 4-hydroxy-4-methyl-2-oxoglutarate (HMG) into 2 molecules of pyruvate. Also contains a secondary oxaloacetate (OAA) decarboxylase activity due to the common pyruvate enolate transition state formed following C-C bond cleavage in the retro-aldol and decarboxylation reactions.</text>
</comment>
<dbReference type="RefSeq" id="WP_168451786.1">
    <property type="nucleotide sequence ID" value="NZ_JAAWWK010000007.1"/>
</dbReference>
<evidence type="ECO:0000256" key="9">
    <source>
        <dbReference type="RuleBase" id="RU004338"/>
    </source>
</evidence>
<evidence type="ECO:0000256" key="3">
    <source>
        <dbReference type="ARBA" id="ARBA00008621"/>
    </source>
</evidence>
<evidence type="ECO:0000313" key="10">
    <source>
        <dbReference type="EMBL" id="NKI19264.1"/>
    </source>
</evidence>
<reference evidence="10 11" key="1">
    <citation type="submission" date="2020-04" db="EMBL/GenBank/DDBJ databases">
        <authorList>
            <person name="Yoon J."/>
        </authorList>
    </citation>
    <scope>NUCLEOTIDE SEQUENCE [LARGE SCALE GENOMIC DNA]</scope>
    <source>
        <strain evidence="10 11">KMU-166</strain>
    </source>
</reference>
<evidence type="ECO:0000256" key="6">
    <source>
        <dbReference type="ARBA" id="ARBA00023239"/>
    </source>
</evidence>
<dbReference type="CDD" id="cd16841">
    <property type="entry name" value="RraA_family"/>
    <property type="match status" value="1"/>
</dbReference>
<dbReference type="PANTHER" id="PTHR33254">
    <property type="entry name" value="4-HYDROXY-4-METHYL-2-OXOGLUTARATE ALDOLASE 3-RELATED"/>
    <property type="match status" value="1"/>
</dbReference>
<dbReference type="InterPro" id="IPR036704">
    <property type="entry name" value="RraA/RraA-like_sf"/>
</dbReference>
<dbReference type="NCBIfam" id="NF006875">
    <property type="entry name" value="PRK09372.1"/>
    <property type="match status" value="1"/>
</dbReference>
<evidence type="ECO:0000256" key="8">
    <source>
        <dbReference type="ARBA" id="ARBA00047973"/>
    </source>
</evidence>